<dbReference type="Proteomes" id="UP000595448">
    <property type="component" value="Chromosome"/>
</dbReference>
<gene>
    <name evidence="3" type="ORF">JIP62_03115</name>
</gene>
<feature type="transmembrane region" description="Helical" evidence="2">
    <location>
        <begin position="64"/>
        <end position="82"/>
    </location>
</feature>
<evidence type="ECO:0000313" key="4">
    <source>
        <dbReference type="Proteomes" id="UP000595448"/>
    </source>
</evidence>
<name>A0ABX7BS13_9CAUL</name>
<dbReference type="EMBL" id="CP067977">
    <property type="protein sequence ID" value="QQQ19126.1"/>
    <property type="molecule type" value="Genomic_DNA"/>
</dbReference>
<protein>
    <recommendedName>
        <fullName evidence="5">DUF883 domain-containing protein</fullName>
    </recommendedName>
</protein>
<evidence type="ECO:0008006" key="5">
    <source>
        <dbReference type="Google" id="ProtNLM"/>
    </source>
</evidence>
<keyword evidence="2" id="KW-0812">Transmembrane</keyword>
<reference evidence="3 4" key="1">
    <citation type="submission" date="2021-01" db="EMBL/GenBank/DDBJ databases">
        <title>Brevundimonas vitis sp. nov., an bacterium isolated from grape (Vitis vinifera).</title>
        <authorList>
            <person name="Jiang L."/>
            <person name="Lee J."/>
        </authorList>
    </citation>
    <scope>NUCLEOTIDE SEQUENCE [LARGE SCALE GENOMIC DNA]</scope>
    <source>
        <strain evidence="3 4">GRTSA-9</strain>
    </source>
</reference>
<organism evidence="3 4">
    <name type="scientific">Brevundimonas vitisensis</name>
    <dbReference type="NCBI Taxonomy" id="2800818"/>
    <lineage>
        <taxon>Bacteria</taxon>
        <taxon>Pseudomonadati</taxon>
        <taxon>Pseudomonadota</taxon>
        <taxon>Alphaproteobacteria</taxon>
        <taxon>Caulobacterales</taxon>
        <taxon>Caulobacteraceae</taxon>
        <taxon>Brevundimonas</taxon>
    </lineage>
</organism>
<evidence type="ECO:0000256" key="2">
    <source>
        <dbReference type="SAM" id="Phobius"/>
    </source>
</evidence>
<sequence length="83" mass="9003">MTDTYNPAVTPAADLDSPVITPVPEQPTGPAPIRQSMREDAHQARLWAEQSAARTRDAIREKPMHTTLYALAAGVLLGLILAR</sequence>
<keyword evidence="4" id="KW-1185">Reference proteome</keyword>
<feature type="region of interest" description="Disordered" evidence="1">
    <location>
        <begin position="1"/>
        <end position="39"/>
    </location>
</feature>
<evidence type="ECO:0000256" key="1">
    <source>
        <dbReference type="SAM" id="MobiDB-lite"/>
    </source>
</evidence>
<accession>A0ABX7BS13</accession>
<evidence type="ECO:0000313" key="3">
    <source>
        <dbReference type="EMBL" id="QQQ19126.1"/>
    </source>
</evidence>
<proteinExistence type="predicted"/>
<keyword evidence="2" id="KW-0472">Membrane</keyword>
<keyword evidence="2" id="KW-1133">Transmembrane helix</keyword>
<dbReference type="RefSeq" id="WP_201103477.1">
    <property type="nucleotide sequence ID" value="NZ_CP067977.1"/>
</dbReference>